<dbReference type="OrthoDB" id="5074776at2"/>
<proteinExistence type="predicted"/>
<dbReference type="Proteomes" id="UP000262172">
    <property type="component" value="Unassembled WGS sequence"/>
</dbReference>
<keyword evidence="2" id="KW-1133">Transmembrane helix</keyword>
<keyword evidence="2" id="KW-0812">Transmembrane</keyword>
<keyword evidence="2" id="KW-0472">Membrane</keyword>
<sequence>MPYLLLVLLSLAAIGVGGWLSTRQIGAMTSALLDGTATGVEVYAGQSWVVLGAVVLGAGVVGLLLALALAAAKALVPQSPPEVVEAIDRSAEQEAPAADEADDAEVDDERPMAVDSPDEPVGAASAR</sequence>
<feature type="compositionally biased region" description="Acidic residues" evidence="1">
    <location>
        <begin position="97"/>
        <end position="108"/>
    </location>
</feature>
<evidence type="ECO:0000313" key="4">
    <source>
        <dbReference type="Proteomes" id="UP000262172"/>
    </source>
</evidence>
<gene>
    <name evidence="3" type="ORF">DY023_13435</name>
</gene>
<feature type="region of interest" description="Disordered" evidence="1">
    <location>
        <begin position="85"/>
        <end position="127"/>
    </location>
</feature>
<feature type="transmembrane region" description="Helical" evidence="2">
    <location>
        <begin position="47"/>
        <end position="72"/>
    </location>
</feature>
<name>A0A371NSG9_9MICO</name>
<dbReference type="AlphaFoldDB" id="A0A371NSG9"/>
<reference evidence="3 4" key="1">
    <citation type="submission" date="2018-08" db="EMBL/GenBank/DDBJ databases">
        <title>Isolation, diversity and antifungal activity of Actinobacteria from cow dung.</title>
        <authorList>
            <person name="Ling L."/>
        </authorList>
    </citation>
    <scope>NUCLEOTIDE SEQUENCE [LARGE SCALE GENOMIC DNA]</scope>
    <source>
        <strain evidence="3 4">NEAU-LLE</strain>
    </source>
</reference>
<organism evidence="3 4">
    <name type="scientific">Microbacterium bovistercoris</name>
    <dbReference type="NCBI Taxonomy" id="2293570"/>
    <lineage>
        <taxon>Bacteria</taxon>
        <taxon>Bacillati</taxon>
        <taxon>Actinomycetota</taxon>
        <taxon>Actinomycetes</taxon>
        <taxon>Micrococcales</taxon>
        <taxon>Microbacteriaceae</taxon>
        <taxon>Microbacterium</taxon>
    </lineage>
</organism>
<dbReference type="EMBL" id="QUAB01000046">
    <property type="protein sequence ID" value="REJ04697.1"/>
    <property type="molecule type" value="Genomic_DNA"/>
</dbReference>
<evidence type="ECO:0000313" key="3">
    <source>
        <dbReference type="EMBL" id="REJ04697.1"/>
    </source>
</evidence>
<accession>A0A371NSG9</accession>
<evidence type="ECO:0000256" key="2">
    <source>
        <dbReference type="SAM" id="Phobius"/>
    </source>
</evidence>
<evidence type="ECO:0008006" key="5">
    <source>
        <dbReference type="Google" id="ProtNLM"/>
    </source>
</evidence>
<keyword evidence="4" id="KW-1185">Reference proteome</keyword>
<comment type="caution">
    <text evidence="3">The sequence shown here is derived from an EMBL/GenBank/DDBJ whole genome shotgun (WGS) entry which is preliminary data.</text>
</comment>
<evidence type="ECO:0000256" key="1">
    <source>
        <dbReference type="SAM" id="MobiDB-lite"/>
    </source>
</evidence>
<protein>
    <recommendedName>
        <fullName evidence="5">Dinucleotide-utilizing enzyme</fullName>
    </recommendedName>
</protein>